<dbReference type="Proteomes" id="UP000009011">
    <property type="component" value="Chromosome"/>
</dbReference>
<dbReference type="RefSeq" id="WP_014854689.1">
    <property type="nucleotide sequence ID" value="NC_018178.1"/>
</dbReference>
<evidence type="ECO:0000256" key="6">
    <source>
        <dbReference type="ARBA" id="ARBA00022741"/>
    </source>
</evidence>
<keyword evidence="6 10" id="KW-0547">Nucleotide-binding</keyword>
<comment type="subunit">
    <text evidence="10">Homodimer. Forms a membrane-associated complex with FtsX.</text>
</comment>
<evidence type="ECO:0000256" key="1">
    <source>
        <dbReference type="ARBA" id="ARBA00002579"/>
    </source>
</evidence>
<proteinExistence type="inferred from homology"/>
<comment type="function">
    <text evidence="1">Part of the ABC transporter FtsEX involved in cellular division. Important for assembly or stability of the septal ring.</text>
</comment>
<protein>
    <recommendedName>
        <fullName evidence="3 10">Cell division ATP-binding protein FtsE</fullName>
    </recommendedName>
</protein>
<feature type="domain" description="ABC transporter" evidence="11">
    <location>
        <begin position="2"/>
        <end position="219"/>
    </location>
</feature>
<dbReference type="InterPro" id="IPR003593">
    <property type="entry name" value="AAA+_ATPase"/>
</dbReference>
<organism evidence="12 13">
    <name type="scientific">Melioribacter roseus (strain DSM 23840 / JCM 17771 / VKM B-2668 / P3M-2)</name>
    <dbReference type="NCBI Taxonomy" id="1191523"/>
    <lineage>
        <taxon>Bacteria</taxon>
        <taxon>Pseudomonadati</taxon>
        <taxon>Ignavibacteriota</taxon>
        <taxon>Ignavibacteria</taxon>
        <taxon>Ignavibacteriales</taxon>
        <taxon>Melioribacteraceae</taxon>
        <taxon>Melioribacter</taxon>
    </lineage>
</organism>
<reference evidence="12 13" key="1">
    <citation type="journal article" date="2013" name="PLoS ONE">
        <title>Genomic analysis of Melioribacter roseus, facultatively anaerobic organotrophic bacterium representing a novel deep lineage within Bacteriodetes/Chlorobi group.</title>
        <authorList>
            <person name="Kadnikov V.V."/>
            <person name="Mardanov A.V."/>
            <person name="Podosokorskaya O.A."/>
            <person name="Gavrilov S.N."/>
            <person name="Kublanov I.V."/>
            <person name="Beletsky A.V."/>
            <person name="Bonch-Osmolovskaya E.A."/>
            <person name="Ravin N.V."/>
        </authorList>
    </citation>
    <scope>NUCLEOTIDE SEQUENCE [LARGE SCALE GENOMIC DNA]</scope>
    <source>
        <strain evidence="13">JCM 17771 / P3M-2</strain>
    </source>
</reference>
<dbReference type="NCBIfam" id="TIGR02673">
    <property type="entry name" value="FtsE"/>
    <property type="match status" value="1"/>
</dbReference>
<keyword evidence="4 10" id="KW-1003">Cell membrane</keyword>
<dbReference type="GO" id="GO:0016887">
    <property type="term" value="F:ATP hydrolysis activity"/>
    <property type="evidence" value="ECO:0007669"/>
    <property type="project" value="InterPro"/>
</dbReference>
<evidence type="ECO:0000256" key="10">
    <source>
        <dbReference type="RuleBase" id="RU365094"/>
    </source>
</evidence>
<evidence type="ECO:0000256" key="7">
    <source>
        <dbReference type="ARBA" id="ARBA00022840"/>
    </source>
</evidence>
<dbReference type="PANTHER" id="PTHR24220">
    <property type="entry name" value="IMPORT ATP-BINDING PROTEIN"/>
    <property type="match status" value="1"/>
</dbReference>
<evidence type="ECO:0000256" key="3">
    <source>
        <dbReference type="ARBA" id="ARBA00020019"/>
    </source>
</evidence>
<keyword evidence="13" id="KW-1185">Reference proteome</keyword>
<dbReference type="PROSITE" id="PS00211">
    <property type="entry name" value="ABC_TRANSPORTER_1"/>
    <property type="match status" value="1"/>
</dbReference>
<comment type="subcellular location">
    <subcellularLocation>
        <location evidence="10">Cell membrane</location>
        <topology evidence="10">Peripheral membrane protein</topology>
        <orientation evidence="10">Cytoplasmic side</orientation>
    </subcellularLocation>
</comment>
<accession>I6YRT0</accession>
<evidence type="ECO:0000313" key="12">
    <source>
        <dbReference type="EMBL" id="AFN73252.1"/>
    </source>
</evidence>
<dbReference type="Pfam" id="PF00005">
    <property type="entry name" value="ABC_tran"/>
    <property type="match status" value="1"/>
</dbReference>
<dbReference type="InterPro" id="IPR027417">
    <property type="entry name" value="P-loop_NTPase"/>
</dbReference>
<dbReference type="GO" id="GO:0051301">
    <property type="term" value="P:cell division"/>
    <property type="evidence" value="ECO:0007669"/>
    <property type="project" value="UniProtKB-UniRule"/>
</dbReference>
<dbReference type="HOGENOM" id="CLU_000604_1_22_10"/>
<keyword evidence="7 10" id="KW-0067">ATP-binding</keyword>
<keyword evidence="5 10" id="KW-0132">Cell division</keyword>
<evidence type="ECO:0000256" key="4">
    <source>
        <dbReference type="ARBA" id="ARBA00022475"/>
    </source>
</evidence>
<dbReference type="PATRIC" id="fig|1191523.3.peg.8"/>
<dbReference type="GO" id="GO:0022857">
    <property type="term" value="F:transmembrane transporter activity"/>
    <property type="evidence" value="ECO:0007669"/>
    <property type="project" value="TreeGrafter"/>
</dbReference>
<dbReference type="InterPro" id="IPR015854">
    <property type="entry name" value="ABC_transpr_LolD-like"/>
</dbReference>
<dbReference type="OrthoDB" id="9802264at2"/>
<evidence type="ECO:0000256" key="8">
    <source>
        <dbReference type="ARBA" id="ARBA00023136"/>
    </source>
</evidence>
<evidence type="ECO:0000259" key="11">
    <source>
        <dbReference type="PROSITE" id="PS50893"/>
    </source>
</evidence>
<dbReference type="KEGG" id="mro:MROS_0008"/>
<dbReference type="Gene3D" id="3.40.50.300">
    <property type="entry name" value="P-loop containing nucleotide triphosphate hydrolases"/>
    <property type="match status" value="1"/>
</dbReference>
<evidence type="ECO:0000313" key="13">
    <source>
        <dbReference type="Proteomes" id="UP000009011"/>
    </source>
</evidence>
<gene>
    <name evidence="10" type="primary">ftsE</name>
    <name evidence="12" type="ordered locus">MROS_0008</name>
</gene>
<sequence length="224" mass="25336">MLIFNHVDFSYPNQPVFQDLNLQVEQGEFVFLIGKSGIGKSTLLKLIYMDCFPNSGYVQVGEFSSDSIKKKNIPFLRRKIGVIFQDFQLLNDRNVYDNLAFVLEVTGTPRKEIKRRIIHALSEVGLTHKQTNMPEELSGGEKQRVAIARAIINDPFLILADEPTGNLDPETADEILSILKKINSRGTSVIFATHNYELIRAYNAKILKLDNGKAVKVVLKKKEN</sequence>
<comment type="similarity">
    <text evidence="2 10">Belongs to the ABC transporter superfamily.</text>
</comment>
<keyword evidence="8 10" id="KW-0472">Membrane</keyword>
<dbReference type="AlphaFoldDB" id="I6YRT0"/>
<dbReference type="SUPFAM" id="SSF52540">
    <property type="entry name" value="P-loop containing nucleoside triphosphate hydrolases"/>
    <property type="match status" value="1"/>
</dbReference>
<dbReference type="InterPro" id="IPR017871">
    <property type="entry name" value="ABC_transporter-like_CS"/>
</dbReference>
<evidence type="ECO:0000256" key="9">
    <source>
        <dbReference type="ARBA" id="ARBA00023306"/>
    </source>
</evidence>
<dbReference type="eggNOG" id="COG2884">
    <property type="taxonomic scope" value="Bacteria"/>
</dbReference>
<dbReference type="GO" id="GO:0005524">
    <property type="term" value="F:ATP binding"/>
    <property type="evidence" value="ECO:0007669"/>
    <property type="project" value="UniProtKB-UniRule"/>
</dbReference>
<evidence type="ECO:0000256" key="2">
    <source>
        <dbReference type="ARBA" id="ARBA00005417"/>
    </source>
</evidence>
<dbReference type="PANTHER" id="PTHR24220:SF470">
    <property type="entry name" value="CELL DIVISION ATP-BINDING PROTEIN FTSE"/>
    <property type="match status" value="1"/>
</dbReference>
<name>I6YRT0_MELRP</name>
<dbReference type="InterPro" id="IPR003439">
    <property type="entry name" value="ABC_transporter-like_ATP-bd"/>
</dbReference>
<dbReference type="EMBL" id="CP003557">
    <property type="protein sequence ID" value="AFN73252.1"/>
    <property type="molecule type" value="Genomic_DNA"/>
</dbReference>
<dbReference type="PROSITE" id="PS50893">
    <property type="entry name" value="ABC_TRANSPORTER_2"/>
    <property type="match status" value="1"/>
</dbReference>
<dbReference type="STRING" id="1191523.MROS_0008"/>
<dbReference type="GO" id="GO:0005886">
    <property type="term" value="C:plasma membrane"/>
    <property type="evidence" value="ECO:0007669"/>
    <property type="project" value="UniProtKB-SubCell"/>
</dbReference>
<keyword evidence="9 10" id="KW-0131">Cell cycle</keyword>
<dbReference type="FunFam" id="3.40.50.300:FF:000056">
    <property type="entry name" value="Cell division ATP-binding protein FtsE"/>
    <property type="match status" value="1"/>
</dbReference>
<evidence type="ECO:0000256" key="5">
    <source>
        <dbReference type="ARBA" id="ARBA00022618"/>
    </source>
</evidence>
<dbReference type="SMART" id="SM00382">
    <property type="entry name" value="AAA"/>
    <property type="match status" value="1"/>
</dbReference>
<dbReference type="InterPro" id="IPR005286">
    <property type="entry name" value="Cell_div_FtsE"/>
</dbReference>